<proteinExistence type="predicted"/>
<evidence type="ECO:0000313" key="1">
    <source>
        <dbReference type="EMBL" id="SFV86944.1"/>
    </source>
</evidence>
<accession>A0A1W1DYY9</accession>
<organism evidence="1">
    <name type="scientific">hydrothermal vent metagenome</name>
    <dbReference type="NCBI Taxonomy" id="652676"/>
    <lineage>
        <taxon>unclassified sequences</taxon>
        <taxon>metagenomes</taxon>
        <taxon>ecological metagenomes</taxon>
    </lineage>
</organism>
<reference evidence="1" key="1">
    <citation type="submission" date="2016-10" db="EMBL/GenBank/DDBJ databases">
        <authorList>
            <person name="de Groot N.N."/>
        </authorList>
    </citation>
    <scope>NUCLEOTIDE SEQUENCE</scope>
</reference>
<dbReference type="EMBL" id="FPHY01000128">
    <property type="protein sequence ID" value="SFV86944.1"/>
    <property type="molecule type" value="Genomic_DNA"/>
</dbReference>
<dbReference type="AlphaFoldDB" id="A0A1W1DYY9"/>
<name>A0A1W1DYY9_9ZZZZ</name>
<sequence>MFGRKSATGVRSSDEARRFFLESWEKIWKGWGLYNWRLIWIGWCSHPLPVF</sequence>
<protein>
    <submittedName>
        <fullName evidence="1">Uncharacterized protein</fullName>
    </submittedName>
</protein>
<gene>
    <name evidence="1" type="ORF">MNB_SUP05-SYMBIONT-4-672</name>
</gene>